<dbReference type="Proteomes" id="UP001219518">
    <property type="component" value="Unassembled WGS sequence"/>
</dbReference>
<dbReference type="AlphaFoldDB" id="A0AAE1GYS1"/>
<dbReference type="EMBL" id="JAHWGI010000249">
    <property type="protein sequence ID" value="KAK3911206.1"/>
    <property type="molecule type" value="Genomic_DNA"/>
</dbReference>
<comment type="caution">
    <text evidence="2">The sequence shown here is derived from an EMBL/GenBank/DDBJ whole genome shotgun (WGS) entry which is preliminary data.</text>
</comment>
<reference evidence="2" key="1">
    <citation type="submission" date="2021-07" db="EMBL/GenBank/DDBJ databases">
        <authorList>
            <person name="Catto M.A."/>
            <person name="Jacobson A."/>
            <person name="Kennedy G."/>
            <person name="Labadie P."/>
            <person name="Hunt B.G."/>
            <person name="Srinivasan R."/>
        </authorList>
    </citation>
    <scope>NUCLEOTIDE SEQUENCE</scope>
    <source>
        <strain evidence="2">PL_HMW_Pooled</strain>
        <tissue evidence="2">Head</tissue>
    </source>
</reference>
<feature type="compositionally biased region" description="Acidic residues" evidence="1">
    <location>
        <begin position="105"/>
        <end position="120"/>
    </location>
</feature>
<gene>
    <name evidence="2" type="ORF">KUF71_021015</name>
</gene>
<accession>A0AAE1GYS1</accession>
<evidence type="ECO:0000313" key="2">
    <source>
        <dbReference type="EMBL" id="KAK3911206.1"/>
    </source>
</evidence>
<evidence type="ECO:0000313" key="3">
    <source>
        <dbReference type="Proteomes" id="UP001219518"/>
    </source>
</evidence>
<feature type="region of interest" description="Disordered" evidence="1">
    <location>
        <begin position="319"/>
        <end position="349"/>
    </location>
</feature>
<feature type="region of interest" description="Disordered" evidence="1">
    <location>
        <begin position="86"/>
        <end position="127"/>
    </location>
</feature>
<organism evidence="2 3">
    <name type="scientific">Frankliniella fusca</name>
    <dbReference type="NCBI Taxonomy" id="407009"/>
    <lineage>
        <taxon>Eukaryota</taxon>
        <taxon>Metazoa</taxon>
        <taxon>Ecdysozoa</taxon>
        <taxon>Arthropoda</taxon>
        <taxon>Hexapoda</taxon>
        <taxon>Insecta</taxon>
        <taxon>Pterygota</taxon>
        <taxon>Neoptera</taxon>
        <taxon>Paraneoptera</taxon>
        <taxon>Thysanoptera</taxon>
        <taxon>Terebrantia</taxon>
        <taxon>Thripoidea</taxon>
        <taxon>Thripidae</taxon>
        <taxon>Frankliniella</taxon>
    </lineage>
</organism>
<evidence type="ECO:0000256" key="1">
    <source>
        <dbReference type="SAM" id="MobiDB-lite"/>
    </source>
</evidence>
<sequence length="523" mass="57132">MMGYFMVNILYSNRTIQVCRDPQRNMLPPRRTIRLSFTTGEHRVSVAPFSVFSVVRSGPQFSIAPGATVSVRALLRGDDVLPVYEKLAPEPLGGPRSRRDQEPSLGDDDGIPSQGDDDVDMPLSSGGVHWPGASSVEMISLALPSGLAGMWSSSPHEKVPLIASATTAPLLQVGTSAEGGRPVSPPQSPLAIFGGLADGRRKRPREGAPLPLPPLDVADEADMVRDIGRVRMGILHPALRSGLHPDVEVQWGTVPCVSSSLLVLLHNHFWFRVVVPRNTVLAEVSLLHPDEIPSPSSRCPFPTRSAECLGNPYSTDATMAASADQAPPSAAPEPEPRPPRRVLPPDAPLPPDLQRLVDGCEDISDSQRQEVNAVLREFSDVFAEGDEIGLCTWEQFRIDTDCKACTRLENQDTKRAAAAATSVYRTQLLAAPAWLPDEMRADQLADPTIRPILEACERGQRPPADEAVAYGSEARTLWLQWDSLFVKNGVLHRRWRHPSGDPGRDREQLVLPANRVPEVVREY</sequence>
<protein>
    <submittedName>
        <fullName evidence="2">Oxidoreductase-like domain-containing protein 1</fullName>
    </submittedName>
</protein>
<keyword evidence="3" id="KW-1185">Reference proteome</keyword>
<name>A0AAE1GYS1_9NEOP</name>
<proteinExistence type="predicted"/>
<reference evidence="2" key="2">
    <citation type="journal article" date="2023" name="BMC Genomics">
        <title>Pest status, molecular evolution, and epigenetic factors derived from the genome assembly of Frankliniella fusca, a thysanopteran phytovirus vector.</title>
        <authorList>
            <person name="Catto M.A."/>
            <person name="Labadie P.E."/>
            <person name="Jacobson A.L."/>
            <person name="Kennedy G.G."/>
            <person name="Srinivasan R."/>
            <person name="Hunt B.G."/>
        </authorList>
    </citation>
    <scope>NUCLEOTIDE SEQUENCE</scope>
    <source>
        <strain evidence="2">PL_HMW_Pooled</strain>
    </source>
</reference>